<dbReference type="AlphaFoldDB" id="A0A6N7PQZ2"/>
<organism evidence="1 2">
    <name type="scientific">Polyangium spumosum</name>
    <dbReference type="NCBI Taxonomy" id="889282"/>
    <lineage>
        <taxon>Bacteria</taxon>
        <taxon>Pseudomonadati</taxon>
        <taxon>Myxococcota</taxon>
        <taxon>Polyangia</taxon>
        <taxon>Polyangiales</taxon>
        <taxon>Polyangiaceae</taxon>
        <taxon>Polyangium</taxon>
    </lineage>
</organism>
<sequence>MLEAMKRWIQSNLAFSFRRFGVASLAAMTFAACSPVERQFEPTGAGGSGGGGGAGGGGGGMVCTPDEQRSCYTGPPGTEDVGLCKKGTQVCLPNGSGFGECGGETLPQPENCLTPEDEACNGDDGDQCLALDIGWLKSYGETLTAQLINDVVIAPDGNIVIAGSFAGMIDLGAGPLASTGGYDVLLAKITPLGEVVWAKRFGDADTQQAYAVASDAMGNIYVGGRVFGSVDFGNGVLTSAGSDDAFVAKFDTNGDPMWSKLFGDASTQQVRAIEVTKANQVILAGTFTGTVNFGGTTFTSAGGTDSFVAKLDETGFHAGSRRFGGQGFDEVRAIALGEMGQVYMTGIFDSTLDIIANQPLASKGLRDVFAAQLSPTLSPVWANAWGDSSAQEAFDIDLSPTGELLLAGAFEGKVDFGGQVVATADASTRALYVVRLASSGDVVLSAKSFGDATAFVTQAHLAVDASDQLVVVGTYTGGIDFGGGLLTNVESADLYFAKFAADGGHVASRVLQSEAGKGIDATNTMLALALLPTGDVIVAGQHRAPFLIDDALLGAFDAKHGNAFLGRFLP</sequence>
<dbReference type="EMBL" id="WJIE01000006">
    <property type="protein sequence ID" value="MRG94468.1"/>
    <property type="molecule type" value="Genomic_DNA"/>
</dbReference>
<dbReference type="PANTHER" id="PTHR35580:SF1">
    <property type="entry name" value="PHYTASE-LIKE DOMAIN-CONTAINING PROTEIN"/>
    <property type="match status" value="1"/>
</dbReference>
<proteinExistence type="predicted"/>
<dbReference type="Proteomes" id="UP000440224">
    <property type="component" value="Unassembled WGS sequence"/>
</dbReference>
<name>A0A6N7PQZ2_9BACT</name>
<dbReference type="PANTHER" id="PTHR35580">
    <property type="entry name" value="CELL SURFACE GLYCOPROTEIN (S-LAYER PROTEIN)-LIKE PROTEIN"/>
    <property type="match status" value="1"/>
</dbReference>
<accession>A0A6N7PQZ2</accession>
<reference evidence="1 2" key="1">
    <citation type="submission" date="2019-10" db="EMBL/GenBank/DDBJ databases">
        <title>A soil myxobacterium in the family Polyangiaceae.</title>
        <authorList>
            <person name="Li Y."/>
            <person name="Wang J."/>
        </authorList>
    </citation>
    <scope>NUCLEOTIDE SEQUENCE [LARGE SCALE GENOMIC DNA]</scope>
    <source>
        <strain evidence="1 2">DSM 14734</strain>
    </source>
</reference>
<keyword evidence="2" id="KW-1185">Reference proteome</keyword>
<gene>
    <name evidence="1" type="ORF">GF068_21465</name>
</gene>
<dbReference type="InterPro" id="IPR011047">
    <property type="entry name" value="Quinoprotein_ADH-like_sf"/>
</dbReference>
<dbReference type="SUPFAM" id="SSF50998">
    <property type="entry name" value="Quinoprotein alcohol dehydrogenase-like"/>
    <property type="match status" value="1"/>
</dbReference>
<evidence type="ECO:0000313" key="1">
    <source>
        <dbReference type="EMBL" id="MRG94468.1"/>
    </source>
</evidence>
<protein>
    <submittedName>
        <fullName evidence="1">Uncharacterized protein</fullName>
    </submittedName>
</protein>
<dbReference type="PROSITE" id="PS51257">
    <property type="entry name" value="PROKAR_LIPOPROTEIN"/>
    <property type="match status" value="1"/>
</dbReference>
<evidence type="ECO:0000313" key="2">
    <source>
        <dbReference type="Proteomes" id="UP000440224"/>
    </source>
</evidence>
<comment type="caution">
    <text evidence="1">The sequence shown here is derived from an EMBL/GenBank/DDBJ whole genome shotgun (WGS) entry which is preliminary data.</text>
</comment>
<dbReference type="InterPro" id="IPR052918">
    <property type="entry name" value="Motility_Chemotaxis_Reg"/>
</dbReference>